<dbReference type="Proteomes" id="UP000471298">
    <property type="component" value="Unassembled WGS sequence"/>
</dbReference>
<keyword evidence="2" id="KW-1185">Reference proteome</keyword>
<name>A0A6N7EUL3_9GAMM</name>
<accession>A0A6N7EUL3</accession>
<comment type="caution">
    <text evidence="1">The sequence shown here is derived from an EMBL/GenBank/DDBJ whole genome shotgun (WGS) entry which is preliminary data.</text>
</comment>
<dbReference type="AlphaFoldDB" id="A0A6N7EUL3"/>
<dbReference type="RefSeq" id="WP_152810099.1">
    <property type="nucleotide sequence ID" value="NZ_WHNW01000004.1"/>
</dbReference>
<organism evidence="1 2">
    <name type="scientific">Ostreibacterium oceani</name>
    <dbReference type="NCBI Taxonomy" id="2654998"/>
    <lineage>
        <taxon>Bacteria</taxon>
        <taxon>Pseudomonadati</taxon>
        <taxon>Pseudomonadota</taxon>
        <taxon>Gammaproteobacteria</taxon>
        <taxon>Cardiobacteriales</taxon>
        <taxon>Ostreibacteriaceae</taxon>
        <taxon>Ostreibacterium</taxon>
    </lineage>
</organism>
<dbReference type="InParanoid" id="A0A6N7EUL3"/>
<proteinExistence type="predicted"/>
<dbReference type="EMBL" id="WHNW01000004">
    <property type="protein sequence ID" value="MPV86142.1"/>
    <property type="molecule type" value="Genomic_DNA"/>
</dbReference>
<protein>
    <submittedName>
        <fullName evidence="1">Uncharacterized protein</fullName>
    </submittedName>
</protein>
<gene>
    <name evidence="1" type="ORF">GCU85_05270</name>
</gene>
<evidence type="ECO:0000313" key="2">
    <source>
        <dbReference type="Proteomes" id="UP000471298"/>
    </source>
</evidence>
<reference evidence="1 2" key="1">
    <citation type="submission" date="2019-10" db="EMBL/GenBank/DDBJ databases">
        <title>Cardiobacteriales fam. a chemoheterotrophic member of the order Cardiobacteriales, and proposal of Cardiobacteriales fam. nov.</title>
        <authorList>
            <person name="Wang C."/>
        </authorList>
    </citation>
    <scope>NUCLEOTIDE SEQUENCE [LARGE SCALE GENOMIC DNA]</scope>
    <source>
        <strain evidence="1 2">ML27</strain>
    </source>
</reference>
<sequence length="134" mass="15592">MARTWLRDEGNPCTTLISLSKYADKKRLDAFYAVLYLAAFPSLLETVSGDYREPIKEARQTYSLRTFERFLIYFGFVTIEDKPNEKPNEKQFGSDWYITKTDLFDKFIQCRPHNADSGKNKLTVFGMNGSNKLH</sequence>
<evidence type="ECO:0000313" key="1">
    <source>
        <dbReference type="EMBL" id="MPV86142.1"/>
    </source>
</evidence>